<comment type="caution">
    <text evidence="1">The sequence shown here is derived from an EMBL/GenBank/DDBJ whole genome shotgun (WGS) entry which is preliminary data.</text>
</comment>
<dbReference type="AlphaFoldDB" id="X1J0H0"/>
<dbReference type="EMBL" id="BARU01038798">
    <property type="protein sequence ID" value="GAH88201.1"/>
    <property type="molecule type" value="Genomic_DNA"/>
</dbReference>
<proteinExistence type="predicted"/>
<feature type="non-terminal residue" evidence="1">
    <location>
        <position position="1"/>
    </location>
</feature>
<evidence type="ECO:0000313" key="1">
    <source>
        <dbReference type="EMBL" id="GAH88201.1"/>
    </source>
</evidence>
<accession>X1J0H0</accession>
<sequence length="115" mass="13064">VFEAKRIMDRLGIEPGGGIPALAQALKFRLYAHINVQEIKEISDTHCVFRMNRCRVQEARKRQGLPDFPCKSVGIVEYSGFAKTIDPRIATTCLVCPPDPHPPDVWCAWEFRLEP</sequence>
<organism evidence="1">
    <name type="scientific">marine sediment metagenome</name>
    <dbReference type="NCBI Taxonomy" id="412755"/>
    <lineage>
        <taxon>unclassified sequences</taxon>
        <taxon>metagenomes</taxon>
        <taxon>ecological metagenomes</taxon>
    </lineage>
</organism>
<reference evidence="1" key="1">
    <citation type="journal article" date="2014" name="Front. Microbiol.">
        <title>High frequency of phylogenetically diverse reductive dehalogenase-homologous genes in deep subseafloor sedimentary metagenomes.</title>
        <authorList>
            <person name="Kawai M."/>
            <person name="Futagami T."/>
            <person name="Toyoda A."/>
            <person name="Takaki Y."/>
            <person name="Nishi S."/>
            <person name="Hori S."/>
            <person name="Arai W."/>
            <person name="Tsubouchi T."/>
            <person name="Morono Y."/>
            <person name="Uchiyama I."/>
            <person name="Ito T."/>
            <person name="Fujiyama A."/>
            <person name="Inagaki F."/>
            <person name="Takami H."/>
        </authorList>
    </citation>
    <scope>NUCLEOTIDE SEQUENCE</scope>
    <source>
        <strain evidence="1">Expedition CK06-06</strain>
    </source>
</reference>
<protein>
    <submittedName>
        <fullName evidence="1">Uncharacterized protein</fullName>
    </submittedName>
</protein>
<dbReference type="Pfam" id="PF19620">
    <property type="entry name" value="DUF6125"/>
    <property type="match status" value="1"/>
</dbReference>
<name>X1J0H0_9ZZZZ</name>
<gene>
    <name evidence="1" type="ORF">S03H2_60234</name>
</gene>